<evidence type="ECO:0000256" key="2">
    <source>
        <dbReference type="ARBA" id="ARBA00023125"/>
    </source>
</evidence>
<evidence type="ECO:0000256" key="1">
    <source>
        <dbReference type="ARBA" id="ARBA00023015"/>
    </source>
</evidence>
<dbReference type="Pfam" id="PF13305">
    <property type="entry name" value="TetR_C_33"/>
    <property type="match status" value="1"/>
</dbReference>
<dbReference type="PRINTS" id="PR00455">
    <property type="entry name" value="HTHTETR"/>
</dbReference>
<keyword evidence="2 4" id="KW-0238">DNA-binding</keyword>
<dbReference type="Pfam" id="PF00440">
    <property type="entry name" value="TetR_N"/>
    <property type="match status" value="1"/>
</dbReference>
<evidence type="ECO:0000256" key="3">
    <source>
        <dbReference type="ARBA" id="ARBA00023163"/>
    </source>
</evidence>
<dbReference type="RefSeq" id="WP_232833449.1">
    <property type="nucleotide sequence ID" value="NZ_CP139965.1"/>
</dbReference>
<keyword evidence="7" id="KW-1185">Reference proteome</keyword>
<dbReference type="InterPro" id="IPR025996">
    <property type="entry name" value="MT1864/Rv1816-like_C"/>
</dbReference>
<gene>
    <name evidence="6" type="ORF">U0042_00990</name>
</gene>
<evidence type="ECO:0000259" key="5">
    <source>
        <dbReference type="PROSITE" id="PS50977"/>
    </source>
</evidence>
<dbReference type="PROSITE" id="PS50977">
    <property type="entry name" value="HTH_TETR_2"/>
    <property type="match status" value="1"/>
</dbReference>
<dbReference type="InterPro" id="IPR036271">
    <property type="entry name" value="Tet_transcr_reg_TetR-rel_C_sf"/>
</dbReference>
<dbReference type="Gene3D" id="1.10.357.10">
    <property type="entry name" value="Tetracycline Repressor, domain 2"/>
    <property type="match status" value="1"/>
</dbReference>
<name>A0ABZ0WLV5_9BURK</name>
<evidence type="ECO:0000256" key="4">
    <source>
        <dbReference type="PROSITE-ProRule" id="PRU00335"/>
    </source>
</evidence>
<reference evidence="6 7" key="1">
    <citation type="submission" date="2023-12" db="EMBL/GenBank/DDBJ databases">
        <title>Genome sequencing and assembly of bacterial species from a model synthetic community.</title>
        <authorList>
            <person name="Hogle S.L."/>
        </authorList>
    </citation>
    <scope>NUCLEOTIDE SEQUENCE [LARGE SCALE GENOMIC DNA]</scope>
    <source>
        <strain evidence="6 7">HAMBI 2494</strain>
    </source>
</reference>
<dbReference type="InterPro" id="IPR009057">
    <property type="entry name" value="Homeodomain-like_sf"/>
</dbReference>
<feature type="domain" description="HTH tetR-type" evidence="5">
    <location>
        <begin position="18"/>
        <end position="78"/>
    </location>
</feature>
<dbReference type="SUPFAM" id="SSF46689">
    <property type="entry name" value="Homeodomain-like"/>
    <property type="match status" value="1"/>
</dbReference>
<evidence type="ECO:0000313" key="7">
    <source>
        <dbReference type="Proteomes" id="UP001325479"/>
    </source>
</evidence>
<feature type="DNA-binding region" description="H-T-H motif" evidence="4">
    <location>
        <begin position="41"/>
        <end position="60"/>
    </location>
</feature>
<dbReference type="EMBL" id="CP139965">
    <property type="protein sequence ID" value="WQD78324.1"/>
    <property type="molecule type" value="Genomic_DNA"/>
</dbReference>
<dbReference type="InterPro" id="IPR001647">
    <property type="entry name" value="HTH_TetR"/>
</dbReference>
<evidence type="ECO:0000313" key="6">
    <source>
        <dbReference type="EMBL" id="WQD78324.1"/>
    </source>
</evidence>
<protein>
    <submittedName>
        <fullName evidence="6">TetR/AcrR family transcriptional regulator</fullName>
    </submittedName>
</protein>
<proteinExistence type="predicted"/>
<dbReference type="PANTHER" id="PTHR30055:SF220">
    <property type="entry name" value="TETR-FAMILY REGULATORY PROTEIN"/>
    <property type="match status" value="1"/>
</dbReference>
<organism evidence="6 7">
    <name type="scientific">Paraburkholderia kururiensis</name>
    <dbReference type="NCBI Taxonomy" id="984307"/>
    <lineage>
        <taxon>Bacteria</taxon>
        <taxon>Pseudomonadati</taxon>
        <taxon>Pseudomonadota</taxon>
        <taxon>Betaproteobacteria</taxon>
        <taxon>Burkholderiales</taxon>
        <taxon>Burkholderiaceae</taxon>
        <taxon>Paraburkholderia</taxon>
    </lineage>
</organism>
<accession>A0ABZ0WLV5</accession>
<sequence>MTKNSNGKTSARAGYHHGDLRRTLVRIAREEIAQSGAHAVSLASLARLAGVSQPAPYRHFADRDALLEAVTTEGFDEFSATLAAAASAGEAGGALKAMALAYVAFGEANVELYRLMFASHVVPKAGSGSALEAAAVGAFNRLREALSATTPADRVDDEAHLVWAQLHGLVMLKADGHIKRPLSQLVEVSSLFNRG</sequence>
<dbReference type="Proteomes" id="UP001325479">
    <property type="component" value="Chromosome"/>
</dbReference>
<dbReference type="PANTHER" id="PTHR30055">
    <property type="entry name" value="HTH-TYPE TRANSCRIPTIONAL REGULATOR RUTR"/>
    <property type="match status" value="1"/>
</dbReference>
<dbReference type="SUPFAM" id="SSF48498">
    <property type="entry name" value="Tetracyclin repressor-like, C-terminal domain"/>
    <property type="match status" value="1"/>
</dbReference>
<dbReference type="InterPro" id="IPR050109">
    <property type="entry name" value="HTH-type_TetR-like_transc_reg"/>
</dbReference>
<keyword evidence="1" id="KW-0805">Transcription regulation</keyword>
<keyword evidence="3" id="KW-0804">Transcription</keyword>